<dbReference type="InterPro" id="IPR000415">
    <property type="entry name" value="Nitroreductase-like"/>
</dbReference>
<dbReference type="Proteomes" id="UP001180531">
    <property type="component" value="Unassembled WGS sequence"/>
</dbReference>
<protein>
    <submittedName>
        <fullName evidence="1">TpaF</fullName>
    </submittedName>
</protein>
<accession>A0ABU2SL60</accession>
<evidence type="ECO:0000313" key="1">
    <source>
        <dbReference type="EMBL" id="MDT0448775.1"/>
    </source>
</evidence>
<keyword evidence="2" id="KW-1185">Reference proteome</keyword>
<sequence>MRNDLETMKTVLEGLSSRTSTSDGLAAERRPVPFANAVPVDPAPSAEDLRPVHDLRDTLQRRRSLLHYAQQPVRTDVILSSLGDVLARDRADWGLDDTAGELVAFVFAFRSEGAPAGVYRVTAGETAHLAGPDELGPPEDLGVQREFSTAAGIVALYADLDAADSWAGSHGYRVSLVRASMATYDFHLRCQALGLVGTVFGGLIPSSVRHLVQGDGVTRHPLLAATYAHPMPS</sequence>
<dbReference type="RefSeq" id="WP_311608752.1">
    <property type="nucleotide sequence ID" value="NZ_JAVRFI010000003.1"/>
</dbReference>
<gene>
    <name evidence="1" type="ORF">RM609_06730</name>
</gene>
<dbReference type="Gene3D" id="3.40.109.10">
    <property type="entry name" value="NADH Oxidase"/>
    <property type="match status" value="1"/>
</dbReference>
<dbReference type="SUPFAM" id="SSF55469">
    <property type="entry name" value="FMN-dependent nitroreductase-like"/>
    <property type="match status" value="1"/>
</dbReference>
<dbReference type="EMBL" id="JAVRFI010000003">
    <property type="protein sequence ID" value="MDT0448775.1"/>
    <property type="molecule type" value="Genomic_DNA"/>
</dbReference>
<organism evidence="1 2">
    <name type="scientific">Streptomyces hesseae</name>
    <dbReference type="NCBI Taxonomy" id="3075519"/>
    <lineage>
        <taxon>Bacteria</taxon>
        <taxon>Bacillati</taxon>
        <taxon>Actinomycetota</taxon>
        <taxon>Actinomycetes</taxon>
        <taxon>Kitasatosporales</taxon>
        <taxon>Streptomycetaceae</taxon>
        <taxon>Streptomyces</taxon>
    </lineage>
</organism>
<name>A0ABU2SL60_9ACTN</name>
<proteinExistence type="predicted"/>
<evidence type="ECO:0000313" key="2">
    <source>
        <dbReference type="Proteomes" id="UP001180531"/>
    </source>
</evidence>
<reference evidence="1" key="1">
    <citation type="submission" date="2024-05" db="EMBL/GenBank/DDBJ databases">
        <title>30 novel species of actinomycetes from the DSMZ collection.</title>
        <authorList>
            <person name="Nouioui I."/>
        </authorList>
    </citation>
    <scope>NUCLEOTIDE SEQUENCE</scope>
    <source>
        <strain evidence="1">DSM 40473</strain>
    </source>
</reference>
<comment type="caution">
    <text evidence="1">The sequence shown here is derived from an EMBL/GenBank/DDBJ whole genome shotgun (WGS) entry which is preliminary data.</text>
</comment>